<protein>
    <submittedName>
        <fullName evidence="3">Uncharacterized protein</fullName>
    </submittedName>
</protein>
<feature type="transmembrane region" description="Helical" evidence="2">
    <location>
        <begin position="301"/>
        <end position="323"/>
    </location>
</feature>
<keyword evidence="2" id="KW-1133">Transmembrane helix</keyword>
<feature type="compositionally biased region" description="Polar residues" evidence="1">
    <location>
        <begin position="39"/>
        <end position="51"/>
    </location>
</feature>
<feature type="region of interest" description="Disordered" evidence="1">
    <location>
        <begin position="1"/>
        <end position="56"/>
    </location>
</feature>
<name>A0A284QVV7_ARMOS</name>
<gene>
    <name evidence="3" type="ORF">ARMOST_03928</name>
</gene>
<evidence type="ECO:0000256" key="1">
    <source>
        <dbReference type="SAM" id="MobiDB-lite"/>
    </source>
</evidence>
<dbReference type="OMA" id="WCDAYNL"/>
<sequence length="508" mass="56589">MYASYRDYDSPPPTSQFRRPWSPEPFDPNPRTDLYDSEVNYSRFPTYNPSTQRREPSVEALDLADYAATLRRQPDYDYNDDPHDYDYDSIHRGVPSLVSRGETLSSNSHASRFRAFSLPPPPPTQPRIADSDHDIDTSRFPAFTRHWYTPPPLNSLPFDEDPYILPPKRISHNGTPFDPGHTYNSFPTHSTQYSTQYAGSNALPWSSDLDPPSYLNPSLKEERIRMLEREFANTPNAAQQGEERPQIGMADGRGNLITQGPRKRTATRVFQVLLSLAAGIPGIYAAVAIKTKGTPPPAGTPAAYALYVVSVVTFLLLFGLFVVHPCIKRPRKEQSGPGVNGMMVLPVGGNDKRKKKKKGKKGGPPSQDVQVNLIVDPTMFRPPQEEASDSEDDATRWDGSTASSRRKKNAKPARRSVFAGLHMEAEWRRARSWAKKVAVVDVFGLIIWGAVFVVVLLGKRCPSGDFEGWCNAYNVSSAAACLLCVAFGVSVFFDIKDLHASKVSPRTR</sequence>
<evidence type="ECO:0000313" key="3">
    <source>
        <dbReference type="EMBL" id="SJL00615.1"/>
    </source>
</evidence>
<feature type="transmembrane region" description="Helical" evidence="2">
    <location>
        <begin position="437"/>
        <end position="457"/>
    </location>
</feature>
<dbReference type="STRING" id="47428.A0A284QVV7"/>
<dbReference type="EMBL" id="FUEG01000002">
    <property type="protein sequence ID" value="SJL00615.1"/>
    <property type="molecule type" value="Genomic_DNA"/>
</dbReference>
<feature type="region of interest" description="Disordered" evidence="1">
    <location>
        <begin position="330"/>
        <end position="369"/>
    </location>
</feature>
<dbReference type="AlphaFoldDB" id="A0A284QVV7"/>
<dbReference type="Proteomes" id="UP000219338">
    <property type="component" value="Unassembled WGS sequence"/>
</dbReference>
<feature type="compositionally biased region" description="Basic residues" evidence="1">
    <location>
        <begin position="352"/>
        <end position="361"/>
    </location>
</feature>
<feature type="region of interest" description="Disordered" evidence="1">
    <location>
        <begin position="113"/>
        <end position="132"/>
    </location>
</feature>
<evidence type="ECO:0000313" key="4">
    <source>
        <dbReference type="Proteomes" id="UP000219338"/>
    </source>
</evidence>
<evidence type="ECO:0000256" key="2">
    <source>
        <dbReference type="SAM" id="Phobius"/>
    </source>
</evidence>
<organism evidence="3 4">
    <name type="scientific">Armillaria ostoyae</name>
    <name type="common">Armillaria root rot fungus</name>
    <dbReference type="NCBI Taxonomy" id="47428"/>
    <lineage>
        <taxon>Eukaryota</taxon>
        <taxon>Fungi</taxon>
        <taxon>Dikarya</taxon>
        <taxon>Basidiomycota</taxon>
        <taxon>Agaricomycotina</taxon>
        <taxon>Agaricomycetes</taxon>
        <taxon>Agaricomycetidae</taxon>
        <taxon>Agaricales</taxon>
        <taxon>Marasmiineae</taxon>
        <taxon>Physalacriaceae</taxon>
        <taxon>Armillaria</taxon>
    </lineage>
</organism>
<keyword evidence="2" id="KW-0812">Transmembrane</keyword>
<keyword evidence="4" id="KW-1185">Reference proteome</keyword>
<feature type="region of interest" description="Disordered" evidence="1">
    <location>
        <begin position="235"/>
        <end position="259"/>
    </location>
</feature>
<feature type="transmembrane region" description="Helical" evidence="2">
    <location>
        <begin position="477"/>
        <end position="495"/>
    </location>
</feature>
<feature type="transmembrane region" description="Helical" evidence="2">
    <location>
        <begin position="269"/>
        <end position="289"/>
    </location>
</feature>
<accession>A0A284QVV7</accession>
<feature type="region of interest" description="Disordered" evidence="1">
    <location>
        <begin position="382"/>
        <end position="411"/>
    </location>
</feature>
<proteinExistence type="predicted"/>
<reference evidence="4" key="1">
    <citation type="journal article" date="2017" name="Nat. Ecol. Evol.">
        <title>Genome expansion and lineage-specific genetic innovations in the forest pathogenic fungi Armillaria.</title>
        <authorList>
            <person name="Sipos G."/>
            <person name="Prasanna A.N."/>
            <person name="Walter M.C."/>
            <person name="O'Connor E."/>
            <person name="Balint B."/>
            <person name="Krizsan K."/>
            <person name="Kiss B."/>
            <person name="Hess J."/>
            <person name="Varga T."/>
            <person name="Slot J."/>
            <person name="Riley R."/>
            <person name="Boka B."/>
            <person name="Rigling D."/>
            <person name="Barry K."/>
            <person name="Lee J."/>
            <person name="Mihaltcheva S."/>
            <person name="LaButti K."/>
            <person name="Lipzen A."/>
            <person name="Waldron R."/>
            <person name="Moloney N.M."/>
            <person name="Sperisen C."/>
            <person name="Kredics L."/>
            <person name="Vagvoelgyi C."/>
            <person name="Patrignani A."/>
            <person name="Fitzpatrick D."/>
            <person name="Nagy I."/>
            <person name="Doyle S."/>
            <person name="Anderson J.B."/>
            <person name="Grigoriev I.V."/>
            <person name="Gueldener U."/>
            <person name="Muensterkoetter M."/>
            <person name="Nagy L.G."/>
        </authorList>
    </citation>
    <scope>NUCLEOTIDE SEQUENCE [LARGE SCALE GENOMIC DNA]</scope>
    <source>
        <strain evidence="4">C18/9</strain>
    </source>
</reference>
<dbReference type="OrthoDB" id="3253553at2759"/>
<keyword evidence="2" id="KW-0472">Membrane</keyword>